<proteinExistence type="predicted"/>
<feature type="compositionally biased region" description="Low complexity" evidence="1">
    <location>
        <begin position="53"/>
        <end position="76"/>
    </location>
</feature>
<protein>
    <submittedName>
        <fullName evidence="3">Uncharacterized protein</fullName>
    </submittedName>
</protein>
<comment type="caution">
    <text evidence="3">The sequence shown here is derived from an EMBL/GenBank/DDBJ whole genome shotgun (WGS) entry which is preliminary data.</text>
</comment>
<keyword evidence="2" id="KW-0732">Signal</keyword>
<evidence type="ECO:0000256" key="2">
    <source>
        <dbReference type="SAM" id="SignalP"/>
    </source>
</evidence>
<accession>A0ABS5FAS9</accession>
<dbReference type="Proteomes" id="UP001315278">
    <property type="component" value="Unassembled WGS sequence"/>
</dbReference>
<sequence length="113" mass="11998">MRKLFLISAFVLASAAAQAGQSRGLVLAANDTPAPAQAAETTKPADPAPASEAQTTQGQVQGDVQALPAQPQAAPAETPKRYTAKPVKKARARYYESDEAKARRIAARYGIYW</sequence>
<feature type="region of interest" description="Disordered" evidence="1">
    <location>
        <begin position="31"/>
        <end position="89"/>
    </location>
</feature>
<evidence type="ECO:0000313" key="4">
    <source>
        <dbReference type="Proteomes" id="UP001315278"/>
    </source>
</evidence>
<feature type="signal peptide" evidence="2">
    <location>
        <begin position="1"/>
        <end position="19"/>
    </location>
</feature>
<dbReference type="EMBL" id="JAFCJH010000001">
    <property type="protein sequence ID" value="MBR0793883.1"/>
    <property type="molecule type" value="Genomic_DNA"/>
</dbReference>
<evidence type="ECO:0000313" key="3">
    <source>
        <dbReference type="EMBL" id="MBR0793883.1"/>
    </source>
</evidence>
<dbReference type="RefSeq" id="WP_212394023.1">
    <property type="nucleotide sequence ID" value="NZ_JAFCJH010000001.1"/>
</dbReference>
<keyword evidence="4" id="KW-1185">Reference proteome</keyword>
<organism evidence="3 4">
    <name type="scientific">Bradyrhizobium jicamae</name>
    <dbReference type="NCBI Taxonomy" id="280332"/>
    <lineage>
        <taxon>Bacteria</taxon>
        <taxon>Pseudomonadati</taxon>
        <taxon>Pseudomonadota</taxon>
        <taxon>Alphaproteobacteria</taxon>
        <taxon>Hyphomicrobiales</taxon>
        <taxon>Nitrobacteraceae</taxon>
        <taxon>Bradyrhizobium</taxon>
    </lineage>
</organism>
<evidence type="ECO:0000256" key="1">
    <source>
        <dbReference type="SAM" id="MobiDB-lite"/>
    </source>
</evidence>
<name>A0ABS5FAS9_9BRAD</name>
<gene>
    <name evidence="3" type="ORF">JQ615_00615</name>
</gene>
<reference evidence="4" key="1">
    <citation type="journal article" date="2021" name="ISME J.">
        <title>Evolutionary origin and ecological implication of a unique nif island in free-living Bradyrhizobium lineages.</title>
        <authorList>
            <person name="Tao J."/>
        </authorList>
    </citation>
    <scope>NUCLEOTIDE SEQUENCE [LARGE SCALE GENOMIC DNA]</scope>
    <source>
        <strain evidence="4">SZCCT0434</strain>
    </source>
</reference>
<feature type="chain" id="PRO_5045796021" evidence="2">
    <location>
        <begin position="20"/>
        <end position="113"/>
    </location>
</feature>